<keyword evidence="3" id="KW-0648">Protein biosynthesis</keyword>
<dbReference type="InterPro" id="IPR002661">
    <property type="entry name" value="Ribosome_recyc_fac"/>
</dbReference>
<reference evidence="6" key="1">
    <citation type="submission" date="2020-11" db="EMBL/GenBank/DDBJ databases">
        <authorList>
            <person name="Tran Van P."/>
        </authorList>
    </citation>
    <scope>NUCLEOTIDE SEQUENCE</scope>
</reference>
<evidence type="ECO:0000313" key="6">
    <source>
        <dbReference type="EMBL" id="CAD7644155.1"/>
    </source>
</evidence>
<proteinExistence type="inferred from homology"/>
<dbReference type="EMBL" id="OC916404">
    <property type="protein sequence ID" value="CAD7644155.1"/>
    <property type="molecule type" value="Genomic_DNA"/>
</dbReference>
<accession>A0A7R9LLZ5</accession>
<dbReference type="FunFam" id="3.30.1360.40:FF:000001">
    <property type="entry name" value="Ribosome-recycling factor"/>
    <property type="match status" value="1"/>
</dbReference>
<name>A0A7R9LLZ5_9ACAR</name>
<evidence type="ECO:0000259" key="5">
    <source>
        <dbReference type="Pfam" id="PF01765"/>
    </source>
</evidence>
<dbReference type="InterPro" id="IPR036191">
    <property type="entry name" value="RRF_sf"/>
</dbReference>
<evidence type="ECO:0000256" key="2">
    <source>
        <dbReference type="ARBA" id="ARBA00020581"/>
    </source>
</evidence>
<dbReference type="Proteomes" id="UP000728032">
    <property type="component" value="Unassembled WGS sequence"/>
</dbReference>
<evidence type="ECO:0000256" key="4">
    <source>
        <dbReference type="ARBA" id="ARBA00033107"/>
    </source>
</evidence>
<evidence type="ECO:0000256" key="3">
    <source>
        <dbReference type="ARBA" id="ARBA00022917"/>
    </source>
</evidence>
<dbReference type="PANTHER" id="PTHR20982">
    <property type="entry name" value="RIBOSOME RECYCLING FACTOR"/>
    <property type="match status" value="1"/>
</dbReference>
<dbReference type="PANTHER" id="PTHR20982:SF3">
    <property type="entry name" value="MITOCHONDRIAL RIBOSOME RECYCLING FACTOR PSEUDO 1"/>
    <property type="match status" value="1"/>
</dbReference>
<dbReference type="Pfam" id="PF01765">
    <property type="entry name" value="RRF"/>
    <property type="match status" value="1"/>
</dbReference>
<dbReference type="Gene3D" id="3.30.1360.40">
    <property type="match status" value="1"/>
</dbReference>
<evidence type="ECO:0000256" key="1">
    <source>
        <dbReference type="ARBA" id="ARBA00005912"/>
    </source>
</evidence>
<keyword evidence="7" id="KW-1185">Reference proteome</keyword>
<gene>
    <name evidence="6" type="ORF">ONB1V03_LOCUS4513</name>
</gene>
<dbReference type="EMBL" id="CAJPVJ010001579">
    <property type="protein sequence ID" value="CAG2164966.1"/>
    <property type="molecule type" value="Genomic_DNA"/>
</dbReference>
<organism evidence="6">
    <name type="scientific">Oppiella nova</name>
    <dbReference type="NCBI Taxonomy" id="334625"/>
    <lineage>
        <taxon>Eukaryota</taxon>
        <taxon>Metazoa</taxon>
        <taxon>Ecdysozoa</taxon>
        <taxon>Arthropoda</taxon>
        <taxon>Chelicerata</taxon>
        <taxon>Arachnida</taxon>
        <taxon>Acari</taxon>
        <taxon>Acariformes</taxon>
        <taxon>Sarcoptiformes</taxon>
        <taxon>Oribatida</taxon>
        <taxon>Brachypylina</taxon>
        <taxon>Oppioidea</taxon>
        <taxon>Oppiidae</taxon>
        <taxon>Oppiella</taxon>
    </lineage>
</organism>
<comment type="similarity">
    <text evidence="1">Belongs to the RRF family.</text>
</comment>
<dbReference type="Gene3D" id="1.10.132.20">
    <property type="entry name" value="Ribosome-recycling factor"/>
    <property type="match status" value="1"/>
</dbReference>
<dbReference type="GO" id="GO:0006412">
    <property type="term" value="P:translation"/>
    <property type="evidence" value="ECO:0007669"/>
    <property type="project" value="UniProtKB-KW"/>
</dbReference>
<dbReference type="AlphaFoldDB" id="A0A7R9LLZ5"/>
<dbReference type="InterPro" id="IPR023584">
    <property type="entry name" value="Ribosome_recyc_fac_dom"/>
</dbReference>
<dbReference type="GO" id="GO:0043023">
    <property type="term" value="F:ribosomal large subunit binding"/>
    <property type="evidence" value="ECO:0007669"/>
    <property type="project" value="TreeGrafter"/>
</dbReference>
<sequence>MNCLICRSYVTRSAAKCVVNRLTNHCQRRLAITSTTRTMWTLNSRVNPFLSDSNRNRCSYQVSVRCLSKTKDKPKDKKKGSKPKVVLSDEEMSELIPISELKIELNSVTDRFRQDLIANVSVRSNPQSIEHLVVDMNGQKHSLNELAQINRKSPQLVVINMASTPEAIKPVLTALAESGMNLSPQQEGTVLYVPIPKVTREHREGLATNARTMCQKAKDELKAIHSSFAAYVKRQKRAQVSEELIFNVNQNLKHLIDDRLQECDHILDQKLKELLN</sequence>
<protein>
    <recommendedName>
        <fullName evidence="2">Ribosome-recycling factor, mitochondrial</fullName>
    </recommendedName>
    <alternativeName>
        <fullName evidence="4">Ribosome-releasing factor, mitochondrial</fullName>
    </alternativeName>
</protein>
<feature type="domain" description="Ribosome recycling factor" evidence="5">
    <location>
        <begin position="115"/>
        <end position="275"/>
    </location>
</feature>
<dbReference type="SUPFAM" id="SSF55194">
    <property type="entry name" value="Ribosome recycling factor, RRF"/>
    <property type="match status" value="1"/>
</dbReference>
<dbReference type="GO" id="GO:0005739">
    <property type="term" value="C:mitochondrion"/>
    <property type="evidence" value="ECO:0007669"/>
    <property type="project" value="TreeGrafter"/>
</dbReference>
<evidence type="ECO:0000313" key="7">
    <source>
        <dbReference type="Proteomes" id="UP000728032"/>
    </source>
</evidence>
<dbReference type="OrthoDB" id="407355at2759"/>